<dbReference type="STRING" id="1073089.A0A1L9R9P8"/>
<sequence>MADPLSITTSVVALATAAFQASKILYTAVNNFQSTKRIIRELKAEVGDLHHTLENLEKAAAEYEDDLVALKLPLHHCEIICHEFIKTINSFAVRSNDSHTSVRDWALMQWRGGDIAEFKLMLAGYKSTINIALGGATFRKVAVTAGVLTEYKDLIANTQSDLQEHLQGIEGRLEVIGSQQKHQAKEIHPDIQLIREEKDSTEQCLQICTEVLDCIHKAENRTGSQKGPDRVVGDGYFTPDRGSSMPHQRTRASLIDCKERLFSTSSSLKNRLVELERQLASASKSESFSEEDYWLKEIQKEKDSIIDCLNVCSDATSLAEQARVNQYEDIVSADYAHQLVVSTIGDLISAKHVVTGNKSIQWLGQMSNETLQSLSRD</sequence>
<dbReference type="Proteomes" id="UP000184383">
    <property type="component" value="Unassembled WGS sequence"/>
</dbReference>
<accession>A0A1L9R9P8</accession>
<reference evidence="4" key="1">
    <citation type="journal article" date="2017" name="Genome Biol.">
        <title>Comparative genomics reveals high biological diversity and specific adaptations in the industrially and medically important fungal genus Aspergillus.</title>
        <authorList>
            <person name="de Vries R.P."/>
            <person name="Riley R."/>
            <person name="Wiebenga A."/>
            <person name="Aguilar-Osorio G."/>
            <person name="Amillis S."/>
            <person name="Uchima C.A."/>
            <person name="Anderluh G."/>
            <person name="Asadollahi M."/>
            <person name="Askin M."/>
            <person name="Barry K."/>
            <person name="Battaglia E."/>
            <person name="Bayram O."/>
            <person name="Benocci T."/>
            <person name="Braus-Stromeyer S.A."/>
            <person name="Caldana C."/>
            <person name="Canovas D."/>
            <person name="Cerqueira G.C."/>
            <person name="Chen F."/>
            <person name="Chen W."/>
            <person name="Choi C."/>
            <person name="Clum A."/>
            <person name="Dos Santos R.A."/>
            <person name="Damasio A.R."/>
            <person name="Diallinas G."/>
            <person name="Emri T."/>
            <person name="Fekete E."/>
            <person name="Flipphi M."/>
            <person name="Freyberg S."/>
            <person name="Gallo A."/>
            <person name="Gournas C."/>
            <person name="Habgood R."/>
            <person name="Hainaut M."/>
            <person name="Harispe M.L."/>
            <person name="Henrissat B."/>
            <person name="Hilden K.S."/>
            <person name="Hope R."/>
            <person name="Hossain A."/>
            <person name="Karabika E."/>
            <person name="Karaffa L."/>
            <person name="Karanyi Z."/>
            <person name="Krasevec N."/>
            <person name="Kuo A."/>
            <person name="Kusch H."/>
            <person name="LaButti K."/>
            <person name="Lagendijk E.L."/>
            <person name="Lapidus A."/>
            <person name="Levasseur A."/>
            <person name="Lindquist E."/>
            <person name="Lipzen A."/>
            <person name="Logrieco A.F."/>
            <person name="MacCabe A."/>
            <person name="Maekelae M.R."/>
            <person name="Malavazi I."/>
            <person name="Melin P."/>
            <person name="Meyer V."/>
            <person name="Mielnichuk N."/>
            <person name="Miskei M."/>
            <person name="Molnar A.P."/>
            <person name="Mule G."/>
            <person name="Ngan C.Y."/>
            <person name="Orejas M."/>
            <person name="Orosz E."/>
            <person name="Ouedraogo J.P."/>
            <person name="Overkamp K.M."/>
            <person name="Park H.-S."/>
            <person name="Perrone G."/>
            <person name="Piumi F."/>
            <person name="Punt P.J."/>
            <person name="Ram A.F."/>
            <person name="Ramon A."/>
            <person name="Rauscher S."/>
            <person name="Record E."/>
            <person name="Riano-Pachon D.M."/>
            <person name="Robert V."/>
            <person name="Roehrig J."/>
            <person name="Ruller R."/>
            <person name="Salamov A."/>
            <person name="Salih N.S."/>
            <person name="Samson R.A."/>
            <person name="Sandor E."/>
            <person name="Sanguinetti M."/>
            <person name="Schuetze T."/>
            <person name="Sepcic K."/>
            <person name="Shelest E."/>
            <person name="Sherlock G."/>
            <person name="Sophianopoulou V."/>
            <person name="Squina F.M."/>
            <person name="Sun H."/>
            <person name="Susca A."/>
            <person name="Todd R.B."/>
            <person name="Tsang A."/>
            <person name="Unkles S.E."/>
            <person name="van de Wiele N."/>
            <person name="van Rossen-Uffink D."/>
            <person name="Oliveira J.V."/>
            <person name="Vesth T.C."/>
            <person name="Visser J."/>
            <person name="Yu J.-H."/>
            <person name="Zhou M."/>
            <person name="Andersen M.R."/>
            <person name="Archer D.B."/>
            <person name="Baker S.E."/>
            <person name="Benoit I."/>
            <person name="Brakhage A.A."/>
            <person name="Braus G.H."/>
            <person name="Fischer R."/>
            <person name="Frisvad J.C."/>
            <person name="Goldman G.H."/>
            <person name="Houbraken J."/>
            <person name="Oakley B."/>
            <person name="Pocsi I."/>
            <person name="Scazzocchio C."/>
            <person name="Seiboth B."/>
            <person name="vanKuyk P.A."/>
            <person name="Wortman J."/>
            <person name="Dyer P.S."/>
            <person name="Grigoriev I.V."/>
        </authorList>
    </citation>
    <scope>NUCLEOTIDE SEQUENCE [LARGE SCALE GENOMIC DNA]</scope>
    <source>
        <strain evidence="4">DTO 134E9</strain>
    </source>
</reference>
<feature type="coiled-coil region" evidence="1">
    <location>
        <begin position="258"/>
        <end position="285"/>
    </location>
</feature>
<feature type="coiled-coil region" evidence="1">
    <location>
        <begin position="39"/>
        <end position="66"/>
    </location>
</feature>
<feature type="non-terminal residue" evidence="3">
    <location>
        <position position="377"/>
    </location>
</feature>
<keyword evidence="1" id="KW-0175">Coiled coil</keyword>
<evidence type="ECO:0000259" key="2">
    <source>
        <dbReference type="Pfam" id="PF17111"/>
    </source>
</evidence>
<protein>
    <recommendedName>
        <fullName evidence="2">Azaphilone pigments biosynthesis cluster protein L N-terminal domain-containing protein</fullName>
    </recommendedName>
</protein>
<proteinExistence type="predicted"/>
<dbReference type="InterPro" id="IPR031348">
    <property type="entry name" value="PigL_N"/>
</dbReference>
<feature type="domain" description="Azaphilone pigments biosynthesis cluster protein L N-terminal" evidence="2">
    <location>
        <begin position="2"/>
        <end position="209"/>
    </location>
</feature>
<dbReference type="Pfam" id="PF17111">
    <property type="entry name" value="PigL_N"/>
    <property type="match status" value="1"/>
</dbReference>
<dbReference type="EMBL" id="KV878216">
    <property type="protein sequence ID" value="OJJ31646.1"/>
    <property type="molecule type" value="Genomic_DNA"/>
</dbReference>
<dbReference type="OrthoDB" id="5068804at2759"/>
<dbReference type="RefSeq" id="XP_040685323.1">
    <property type="nucleotide sequence ID" value="XM_040829431.1"/>
</dbReference>
<keyword evidence="4" id="KW-1185">Reference proteome</keyword>
<dbReference type="GeneID" id="63745279"/>
<name>A0A1L9R9P8_ASPWE</name>
<dbReference type="VEuPathDB" id="FungiDB:ASPWEDRAFT_142113"/>
<evidence type="ECO:0000256" key="1">
    <source>
        <dbReference type="SAM" id="Coils"/>
    </source>
</evidence>
<gene>
    <name evidence="3" type="ORF">ASPWEDRAFT_142113</name>
</gene>
<organism evidence="3 4">
    <name type="scientific">Aspergillus wentii DTO 134E9</name>
    <dbReference type="NCBI Taxonomy" id="1073089"/>
    <lineage>
        <taxon>Eukaryota</taxon>
        <taxon>Fungi</taxon>
        <taxon>Dikarya</taxon>
        <taxon>Ascomycota</taxon>
        <taxon>Pezizomycotina</taxon>
        <taxon>Eurotiomycetes</taxon>
        <taxon>Eurotiomycetidae</taxon>
        <taxon>Eurotiales</taxon>
        <taxon>Aspergillaceae</taxon>
        <taxon>Aspergillus</taxon>
        <taxon>Aspergillus subgen. Cremei</taxon>
    </lineage>
</organism>
<dbReference type="AlphaFoldDB" id="A0A1L9R9P8"/>
<evidence type="ECO:0000313" key="4">
    <source>
        <dbReference type="Proteomes" id="UP000184383"/>
    </source>
</evidence>
<evidence type="ECO:0000313" key="3">
    <source>
        <dbReference type="EMBL" id="OJJ31646.1"/>
    </source>
</evidence>